<dbReference type="EMBL" id="NCSJ02000037">
    <property type="protein sequence ID" value="RFU33323.1"/>
    <property type="molecule type" value="Genomic_DNA"/>
</dbReference>
<feature type="compositionally biased region" description="Low complexity" evidence="1">
    <location>
        <begin position="18"/>
        <end position="27"/>
    </location>
</feature>
<feature type="non-terminal residue" evidence="2">
    <location>
        <position position="1"/>
    </location>
</feature>
<name>A0A3E2HJB8_SCYLI</name>
<dbReference type="AlphaFoldDB" id="A0A3E2HJB8"/>
<dbReference type="OrthoDB" id="5346581at2759"/>
<accession>A0A3E2HJB8</accession>
<protein>
    <submittedName>
        <fullName evidence="2">Uncharacterized protein</fullName>
    </submittedName>
</protein>
<evidence type="ECO:0000313" key="3">
    <source>
        <dbReference type="Proteomes" id="UP000258309"/>
    </source>
</evidence>
<reference evidence="2 3" key="1">
    <citation type="submission" date="2018-05" db="EMBL/GenBank/DDBJ databases">
        <title>Draft genome sequence of Scytalidium lignicola DSM 105466, a ubiquitous saprotrophic fungus.</title>
        <authorList>
            <person name="Buettner E."/>
            <person name="Gebauer A.M."/>
            <person name="Hofrichter M."/>
            <person name="Liers C."/>
            <person name="Kellner H."/>
        </authorList>
    </citation>
    <scope>NUCLEOTIDE SEQUENCE [LARGE SCALE GENOMIC DNA]</scope>
    <source>
        <strain evidence="2 3">DSM 105466</strain>
    </source>
</reference>
<gene>
    <name evidence="2" type="ORF">B7463_g3004</name>
</gene>
<sequence>MNNNIYSPSEMDKTTDLQSSQPSSPSSTIPLANLDLEHFKCIEKVLSAIIALDTTVDAFAQIIDGLPTGLTFEEHFKEPPLLTEVIEREKPKENSIKLFADVRRNLDISTLNLNSKVFILSLI</sequence>
<keyword evidence="3" id="KW-1185">Reference proteome</keyword>
<feature type="non-terminal residue" evidence="2">
    <location>
        <position position="123"/>
    </location>
</feature>
<evidence type="ECO:0000256" key="1">
    <source>
        <dbReference type="SAM" id="MobiDB-lite"/>
    </source>
</evidence>
<proteinExistence type="predicted"/>
<evidence type="ECO:0000313" key="2">
    <source>
        <dbReference type="EMBL" id="RFU33323.1"/>
    </source>
</evidence>
<dbReference type="Proteomes" id="UP000258309">
    <property type="component" value="Unassembled WGS sequence"/>
</dbReference>
<organism evidence="2 3">
    <name type="scientific">Scytalidium lignicola</name>
    <name type="common">Hyphomycete</name>
    <dbReference type="NCBI Taxonomy" id="5539"/>
    <lineage>
        <taxon>Eukaryota</taxon>
        <taxon>Fungi</taxon>
        <taxon>Dikarya</taxon>
        <taxon>Ascomycota</taxon>
        <taxon>Pezizomycotina</taxon>
        <taxon>Leotiomycetes</taxon>
        <taxon>Leotiomycetes incertae sedis</taxon>
        <taxon>Scytalidium</taxon>
    </lineage>
</organism>
<comment type="caution">
    <text evidence="2">The sequence shown here is derived from an EMBL/GenBank/DDBJ whole genome shotgun (WGS) entry which is preliminary data.</text>
</comment>
<feature type="region of interest" description="Disordered" evidence="1">
    <location>
        <begin position="1"/>
        <end position="29"/>
    </location>
</feature>